<feature type="domain" description="DUF8204" evidence="2">
    <location>
        <begin position="33"/>
        <end position="122"/>
    </location>
</feature>
<dbReference type="ExpressionAtlas" id="A0A2K2AFH3">
    <property type="expression patterns" value="baseline and differential"/>
</dbReference>
<accession>A0A2K2AFI6</accession>
<sequence length="215" mass="23944">MESSKREGGEEEKKQTEKRKQIQNEGGGGSNLKGKSCKGYLYYSSTLKSNGINPRCIGIPRSLPQIPNYVGQSEVEASKDGRTLIDFYYGCAGYSVYVNKDLSTDKQVAKTELPVCVGLELLVDRRVASEDSASAPAHIHHKEDGGELPQLQPRRELPQPRAHKPVISAADDFLSRYTRNANLVASGVARNMRRVGNYVKDSVDDILYPYRRRPK</sequence>
<feature type="compositionally biased region" description="Basic and acidic residues" evidence="1">
    <location>
        <begin position="1"/>
        <end position="22"/>
    </location>
</feature>
<keyword evidence="4" id="KW-1185">Reference proteome</keyword>
<dbReference type="EMBL" id="CM009294">
    <property type="protein sequence ID" value="PNT36278.2"/>
    <property type="molecule type" value="Genomic_DNA"/>
</dbReference>
<dbReference type="InParanoid" id="A0A2K2AFH3"/>
<protein>
    <recommendedName>
        <fullName evidence="2">DUF8204 domain-containing protein</fullName>
    </recommendedName>
</protein>
<dbReference type="FunCoup" id="A0A2K2AFH3">
    <property type="interactions" value="2251"/>
</dbReference>
<gene>
    <name evidence="3" type="ORF">POPTR_005G117400</name>
</gene>
<dbReference type="InterPro" id="IPR058517">
    <property type="entry name" value="DUF8204"/>
</dbReference>
<name>A0A2K2AFH3_POPTR</name>
<reference evidence="3" key="2">
    <citation type="submission" date="2017-07" db="EMBL/GenBank/DDBJ databases">
        <title>WGS assembly of Populus trichocarpa.</title>
        <authorList>
            <person name="Tuskan G."/>
            <person name="Difazio S."/>
            <person name="Jansson S."/>
            <person name="Bohlmann J."/>
            <person name="Grigoriev I."/>
            <person name="Hellsten U."/>
            <person name="Putnam N."/>
            <person name="Ralph S."/>
            <person name="Rombauts S."/>
            <person name="Salamov A."/>
            <person name="Schein J."/>
            <person name="Sterck L."/>
            <person name="Aerts A."/>
            <person name="Bhalerao R."/>
            <person name="Bhalerao R."/>
            <person name="Blaudez D."/>
            <person name="Boerjan W."/>
            <person name="Brun A."/>
            <person name="Brunner A."/>
            <person name="Busov V."/>
            <person name="Campbell M."/>
            <person name="Carlson J."/>
            <person name="Chalot M."/>
            <person name="Chapman J."/>
            <person name="Chen G."/>
            <person name="Cooper D."/>
            <person name="Coutinho P."/>
            <person name="Couturier J."/>
            <person name="Covert S."/>
            <person name="Cronk Q."/>
            <person name="Cunningham R."/>
            <person name="Davis J."/>
            <person name="Degroeve S."/>
            <person name="Dejardin A."/>
            <person name="Depamphilis C."/>
            <person name="Detter J."/>
            <person name="Dirks B."/>
            <person name="Dubchak I."/>
            <person name="Duplessis S."/>
            <person name="Ehlting J."/>
            <person name="Ellis B."/>
            <person name="Gendler K."/>
            <person name="Goodstein D."/>
            <person name="Gribskov M."/>
            <person name="Grimwood J."/>
            <person name="Groover A."/>
            <person name="Gunter L."/>
            <person name="Hamberger B."/>
            <person name="Heinze B."/>
            <person name="Helariutta Y."/>
            <person name="Henrissat B."/>
            <person name="Holligan D."/>
            <person name="Holt R."/>
            <person name="Huang W."/>
            <person name="Islam-Faridi N."/>
            <person name="Jones S."/>
            <person name="Jones-Rhoades M."/>
            <person name="Jorgensen R."/>
            <person name="Joshi C."/>
            <person name="Kangasjarvi J."/>
            <person name="Karlsson J."/>
            <person name="Kelleher C."/>
            <person name="Kirkpatrick R."/>
            <person name="Kirst M."/>
            <person name="Kohler A."/>
            <person name="Kalluri U."/>
            <person name="Larimer F."/>
            <person name="Leebens-Mack J."/>
            <person name="Leple J."/>
            <person name="Locascio P."/>
            <person name="Lou Y."/>
            <person name="Lucas S."/>
            <person name="Martin F."/>
            <person name="Montanini B."/>
            <person name="Napoli C."/>
            <person name="Nelson D."/>
            <person name="Nelson C."/>
            <person name="Nieminen K."/>
            <person name="Nilsson O."/>
            <person name="Pereda V."/>
            <person name="Peter G."/>
            <person name="Philippe R."/>
            <person name="Pilate G."/>
            <person name="Poliakov A."/>
            <person name="Razumovskaya J."/>
            <person name="Richardson P."/>
            <person name="Rinaldi C."/>
            <person name="Ritland K."/>
            <person name="Rouze P."/>
            <person name="Ryaboy D."/>
            <person name="Schmutz J."/>
            <person name="Schrader J."/>
            <person name="Segerman B."/>
            <person name="Shin H."/>
            <person name="Siddiqui A."/>
            <person name="Sterky F."/>
            <person name="Terry A."/>
            <person name="Tsai C."/>
            <person name="Uberbacher E."/>
            <person name="Unneberg P."/>
            <person name="Vahala J."/>
            <person name="Wall K."/>
            <person name="Wessler S."/>
            <person name="Yang G."/>
            <person name="Yin T."/>
            <person name="Douglas C."/>
            <person name="Marra M."/>
            <person name="Sandberg G."/>
            <person name="Van De Peer Y."/>
            <person name="Rokhsar D."/>
        </authorList>
    </citation>
    <scope>NUCLEOTIDE SEQUENCE</scope>
    <source>
        <strain evidence="3">Nisqually-1</strain>
    </source>
</reference>
<dbReference type="Proteomes" id="UP000006729">
    <property type="component" value="Chromosome 5"/>
</dbReference>
<dbReference type="EMBL" id="CM009294">
    <property type="protein sequence ID" value="PNT36277.1"/>
    <property type="molecule type" value="Genomic_DNA"/>
</dbReference>
<evidence type="ECO:0000313" key="3">
    <source>
        <dbReference type="EMBL" id="PNT36277.1"/>
    </source>
</evidence>
<dbReference type="PANTHER" id="PTHR34566:SF2">
    <property type="entry name" value="ALTERED INHERITANCE OF MITOCHONDRIA PROTEIN"/>
    <property type="match status" value="1"/>
</dbReference>
<evidence type="ECO:0000313" key="4">
    <source>
        <dbReference type="Proteomes" id="UP000006729"/>
    </source>
</evidence>
<evidence type="ECO:0000259" key="2">
    <source>
        <dbReference type="Pfam" id="PF26631"/>
    </source>
</evidence>
<dbReference type="PANTHER" id="PTHR34566">
    <property type="entry name" value="ALTERED INHERITANCE OF MITOCHONDRIA PROTEIN"/>
    <property type="match status" value="1"/>
</dbReference>
<feature type="region of interest" description="Disordered" evidence="1">
    <location>
        <begin position="1"/>
        <end position="33"/>
    </location>
</feature>
<dbReference type="Pfam" id="PF26631">
    <property type="entry name" value="DUF8204"/>
    <property type="match status" value="1"/>
</dbReference>
<accession>A0A2K2AFH3</accession>
<feature type="region of interest" description="Disordered" evidence="1">
    <location>
        <begin position="132"/>
        <end position="163"/>
    </location>
</feature>
<dbReference type="STRING" id="3694.A0A2K2AFH3"/>
<reference evidence="3 4" key="1">
    <citation type="journal article" date="2006" name="Science">
        <title>The genome of black cottonwood, Populus trichocarpa (Torr. &amp; Gray).</title>
        <authorList>
            <person name="Tuskan G.A."/>
            <person name="Difazio S."/>
            <person name="Jansson S."/>
            <person name="Bohlmann J."/>
            <person name="Grigoriev I."/>
            <person name="Hellsten U."/>
            <person name="Putnam N."/>
            <person name="Ralph S."/>
            <person name="Rombauts S."/>
            <person name="Salamov A."/>
            <person name="Schein J."/>
            <person name="Sterck L."/>
            <person name="Aerts A."/>
            <person name="Bhalerao R.R."/>
            <person name="Bhalerao R.P."/>
            <person name="Blaudez D."/>
            <person name="Boerjan W."/>
            <person name="Brun A."/>
            <person name="Brunner A."/>
            <person name="Busov V."/>
            <person name="Campbell M."/>
            <person name="Carlson J."/>
            <person name="Chalot M."/>
            <person name="Chapman J."/>
            <person name="Chen G.L."/>
            <person name="Cooper D."/>
            <person name="Coutinho P.M."/>
            <person name="Couturier J."/>
            <person name="Covert S."/>
            <person name="Cronk Q."/>
            <person name="Cunningham R."/>
            <person name="Davis J."/>
            <person name="Degroeve S."/>
            <person name="Dejardin A."/>
            <person name="Depamphilis C."/>
            <person name="Detter J."/>
            <person name="Dirks B."/>
            <person name="Dubchak I."/>
            <person name="Duplessis S."/>
            <person name="Ehlting J."/>
            <person name="Ellis B."/>
            <person name="Gendler K."/>
            <person name="Goodstein D."/>
            <person name="Gribskov M."/>
            <person name="Grimwood J."/>
            <person name="Groover A."/>
            <person name="Gunter L."/>
            <person name="Hamberger B."/>
            <person name="Heinze B."/>
            <person name="Helariutta Y."/>
            <person name="Henrissat B."/>
            <person name="Holligan D."/>
            <person name="Holt R."/>
            <person name="Huang W."/>
            <person name="Islam-Faridi N."/>
            <person name="Jones S."/>
            <person name="Jones-Rhoades M."/>
            <person name="Jorgensen R."/>
            <person name="Joshi C."/>
            <person name="Kangasjarvi J."/>
            <person name="Karlsson J."/>
            <person name="Kelleher C."/>
            <person name="Kirkpatrick R."/>
            <person name="Kirst M."/>
            <person name="Kohler A."/>
            <person name="Kalluri U."/>
            <person name="Larimer F."/>
            <person name="Leebens-Mack J."/>
            <person name="Leple J.C."/>
            <person name="Locascio P."/>
            <person name="Lou Y."/>
            <person name="Lucas S."/>
            <person name="Martin F."/>
            <person name="Montanini B."/>
            <person name="Napoli C."/>
            <person name="Nelson D.R."/>
            <person name="Nelson C."/>
            <person name="Nieminen K."/>
            <person name="Nilsson O."/>
            <person name="Pereda V."/>
            <person name="Peter G."/>
            <person name="Philippe R."/>
            <person name="Pilate G."/>
            <person name="Poliakov A."/>
            <person name="Razumovskaya J."/>
            <person name="Richardson P."/>
            <person name="Rinaldi C."/>
            <person name="Ritland K."/>
            <person name="Rouze P."/>
            <person name="Ryaboy D."/>
            <person name="Schmutz J."/>
            <person name="Schrader J."/>
            <person name="Segerman B."/>
            <person name="Shin H."/>
            <person name="Siddiqui A."/>
            <person name="Sterky F."/>
            <person name="Terry A."/>
            <person name="Tsai C.J."/>
            <person name="Uberbacher E."/>
            <person name="Unneberg P."/>
            <person name="Vahala J."/>
            <person name="Wall K."/>
            <person name="Wessler S."/>
            <person name="Yang G."/>
            <person name="Yin T."/>
            <person name="Douglas C."/>
            <person name="Marra M."/>
            <person name="Sandberg G."/>
            <person name="Van de Peer Y."/>
            <person name="Rokhsar D."/>
        </authorList>
    </citation>
    <scope>NUCLEOTIDE SEQUENCE [LARGE SCALE GENOMIC DNA]</scope>
    <source>
        <strain evidence="4">cv. Nisqually</strain>
        <strain evidence="3">Nisqually-1</strain>
    </source>
</reference>
<proteinExistence type="predicted"/>
<evidence type="ECO:0000256" key="1">
    <source>
        <dbReference type="SAM" id="MobiDB-lite"/>
    </source>
</evidence>
<organism evidence="3 4">
    <name type="scientific">Populus trichocarpa</name>
    <name type="common">Western balsam poplar</name>
    <name type="synonym">Populus balsamifera subsp. trichocarpa</name>
    <dbReference type="NCBI Taxonomy" id="3694"/>
    <lineage>
        <taxon>Eukaryota</taxon>
        <taxon>Viridiplantae</taxon>
        <taxon>Streptophyta</taxon>
        <taxon>Embryophyta</taxon>
        <taxon>Tracheophyta</taxon>
        <taxon>Spermatophyta</taxon>
        <taxon>Magnoliopsida</taxon>
        <taxon>eudicotyledons</taxon>
        <taxon>Gunneridae</taxon>
        <taxon>Pentapetalae</taxon>
        <taxon>rosids</taxon>
        <taxon>fabids</taxon>
        <taxon>Malpighiales</taxon>
        <taxon>Salicaceae</taxon>
        <taxon>Saliceae</taxon>
        <taxon>Populus</taxon>
    </lineage>
</organism>
<dbReference type="AlphaFoldDB" id="A0A2K2AFH3"/>